<reference evidence="11 12" key="1">
    <citation type="submission" date="2017-04" db="EMBL/GenBank/DDBJ databases">
        <authorList>
            <person name="Afonso C.L."/>
            <person name="Miller P.J."/>
            <person name="Scott M.A."/>
            <person name="Spackman E."/>
            <person name="Goraichik I."/>
            <person name="Dimitrov K.M."/>
            <person name="Suarez D.L."/>
            <person name="Swayne D.E."/>
        </authorList>
    </citation>
    <scope>NUCLEOTIDE SEQUENCE [LARGE SCALE GENOMIC DNA]</scope>
    <source>
        <strain evidence="11 12">DSM 12816</strain>
    </source>
</reference>
<dbReference type="GO" id="GO:0016887">
    <property type="term" value="F:ATP hydrolysis activity"/>
    <property type="evidence" value="ECO:0007669"/>
    <property type="project" value="RHEA"/>
</dbReference>
<protein>
    <recommendedName>
        <fullName evidence="7">DNA 3'-5' helicase</fullName>
        <ecNumber evidence="7">5.6.2.4</ecNumber>
    </recommendedName>
</protein>
<keyword evidence="1 9" id="KW-0547">Nucleotide-binding</keyword>
<dbReference type="PANTHER" id="PTHR11070">
    <property type="entry name" value="UVRD / RECB / PCRA DNA HELICASE FAMILY MEMBER"/>
    <property type="match status" value="1"/>
</dbReference>
<evidence type="ECO:0000256" key="9">
    <source>
        <dbReference type="PROSITE-ProRule" id="PRU00560"/>
    </source>
</evidence>
<evidence type="ECO:0000259" key="10">
    <source>
        <dbReference type="PROSITE" id="PS51198"/>
    </source>
</evidence>
<dbReference type="PANTHER" id="PTHR11070:SF67">
    <property type="entry name" value="DNA 3'-5' HELICASE"/>
    <property type="match status" value="1"/>
</dbReference>
<dbReference type="Pfam" id="PF00580">
    <property type="entry name" value="UvrD-helicase"/>
    <property type="match status" value="1"/>
</dbReference>
<evidence type="ECO:0000313" key="12">
    <source>
        <dbReference type="Proteomes" id="UP000192790"/>
    </source>
</evidence>
<organism evidence="11 12">
    <name type="scientific">Papillibacter cinnamivorans DSM 12816</name>
    <dbReference type="NCBI Taxonomy" id="1122930"/>
    <lineage>
        <taxon>Bacteria</taxon>
        <taxon>Bacillati</taxon>
        <taxon>Bacillota</taxon>
        <taxon>Clostridia</taxon>
        <taxon>Eubacteriales</taxon>
        <taxon>Oscillospiraceae</taxon>
        <taxon>Papillibacter</taxon>
    </lineage>
</organism>
<dbReference type="SUPFAM" id="SSF52540">
    <property type="entry name" value="P-loop containing nucleoside triphosphate hydrolases"/>
    <property type="match status" value="1"/>
</dbReference>
<comment type="catalytic activity">
    <reaction evidence="8">
        <text>ATP + H2O = ADP + phosphate + H(+)</text>
        <dbReference type="Rhea" id="RHEA:13065"/>
        <dbReference type="ChEBI" id="CHEBI:15377"/>
        <dbReference type="ChEBI" id="CHEBI:15378"/>
        <dbReference type="ChEBI" id="CHEBI:30616"/>
        <dbReference type="ChEBI" id="CHEBI:43474"/>
        <dbReference type="ChEBI" id="CHEBI:456216"/>
        <dbReference type="EC" id="5.6.2.4"/>
    </reaction>
</comment>
<dbReference type="InterPro" id="IPR000212">
    <property type="entry name" value="DNA_helicase_UvrD/REP"/>
</dbReference>
<comment type="catalytic activity">
    <reaction evidence="6">
        <text>Couples ATP hydrolysis with the unwinding of duplex DNA by translocating in the 3'-5' direction.</text>
        <dbReference type="EC" id="5.6.2.4"/>
    </reaction>
</comment>
<accession>A0A1W2AMV5</accession>
<sequence>MAKMIDPKPTYHGEAKVWESLEAFLPSNVVVYNNREINGREFDYCLFMENVGVLIIEVKGWLSDKINVKGIDNIIVEGYEKPQRSPKKQARAYRFALLNKIVEKYNISPLVFDMVCYPFISKAEYLTSHLDIVSEEQFAIFKEDLESQEQLVKKIQSAYDSTKNIPHADFSCDFISKLRQDWEPDFIQHPQLMGIPTKPYSILSVFPNNLQSSEIDQIISDYFCGTKSIIFVANDSDYLTLTSAFNASYKAHNIQPSGNALRIGYRTGLKIERNSSRAFNLELYCVIGLSDIAPSTVKIEEGSYNIGDLEVVRKLSHVTTFNQQQYGVEHASPEHNILVEAGAGTGKTYSMVSRVAFLCNKKISAVANIADEIAMVTFTNDAAINMKVRLKQMFVNYFVLTSDPRYLKFVEDTDRAHISTIHSFAFDILRGESLYTGLGTNFRVSSNEYLRGKIYDFYLSNFLIEMETNNSNLINEIPVPIYDLKKKIIGIADRLLAKSIDLKQIKPSEMGVTVENTVPYFNEIIEKVIIPSETEYSEDTHVTNDMDLKECIILLGKVLNQIPGKLETLRLKYLFVDEFQDTDDAQIQLFQKLQQVINANCRMFVVGDLKQSIYRFRGARLSAFTQLMSKSLFDWDIHHLTINYRTDHRLLDLYDGIFSGMGTQNYLPYIAKNDQLSSSVRTDIGDDGLLLSIPCHAKDEDKFFDTFIDVICKQKAVLLDIMQRRQEKYQEPLSKEERTIAILVRSNWQVEKLVTAAKKNGIKIDIKSGGDLFQLESSQDLYKLTLALNNSANPVYMINFIESNYTNLSLDYQKYHGMSESECIKDLTRVLDEFFKVRMEKTWQQVINAAYTQPILFVLKQLYDALQPWKQFSNQPQEQIYYMANHEYLLERIIKYSRVDGLTLNQIVKYLKINILTGQQQLAREIEVDDNGIQLLCTTIHKSKGMEYGTVVLPYTDEDIGDIRKVKLDANYSGAKLAYTVLFENKIRERNSNYDETAEIGEQISEESRILYVALTRAIRTCVWIKNLDRNPSISWGSLLEE</sequence>
<evidence type="ECO:0000256" key="7">
    <source>
        <dbReference type="ARBA" id="ARBA00034808"/>
    </source>
</evidence>
<dbReference type="InterPro" id="IPR027417">
    <property type="entry name" value="P-loop_NTPase"/>
</dbReference>
<keyword evidence="2 9" id="KW-0378">Hydrolase</keyword>
<dbReference type="RefSeq" id="WP_084234527.1">
    <property type="nucleotide sequence ID" value="NZ_FWXW01000004.1"/>
</dbReference>
<keyword evidence="5" id="KW-0413">Isomerase</keyword>
<gene>
    <name evidence="11" type="ORF">SAMN02745168_1847</name>
</gene>
<dbReference type="GO" id="GO:0000725">
    <property type="term" value="P:recombinational repair"/>
    <property type="evidence" value="ECO:0007669"/>
    <property type="project" value="TreeGrafter"/>
</dbReference>
<dbReference type="InterPro" id="IPR014016">
    <property type="entry name" value="UvrD-like_ATP-bd"/>
</dbReference>
<dbReference type="InterPro" id="IPR011528">
    <property type="entry name" value="NERD"/>
</dbReference>
<proteinExistence type="predicted"/>
<dbReference type="Pfam" id="PF13361">
    <property type="entry name" value="UvrD_C"/>
    <property type="match status" value="1"/>
</dbReference>
<dbReference type="InterPro" id="IPR014017">
    <property type="entry name" value="DNA_helicase_UvrD-like_C"/>
</dbReference>
<evidence type="ECO:0000256" key="4">
    <source>
        <dbReference type="ARBA" id="ARBA00022840"/>
    </source>
</evidence>
<dbReference type="GO" id="GO:0005829">
    <property type="term" value="C:cytosol"/>
    <property type="evidence" value="ECO:0007669"/>
    <property type="project" value="TreeGrafter"/>
</dbReference>
<keyword evidence="12" id="KW-1185">Reference proteome</keyword>
<evidence type="ECO:0000256" key="1">
    <source>
        <dbReference type="ARBA" id="ARBA00022741"/>
    </source>
</evidence>
<feature type="binding site" evidence="9">
    <location>
        <begin position="341"/>
        <end position="348"/>
    </location>
    <ligand>
        <name>ATP</name>
        <dbReference type="ChEBI" id="CHEBI:30616"/>
    </ligand>
</feature>
<dbReference type="EMBL" id="FWXW01000004">
    <property type="protein sequence ID" value="SMC62016.1"/>
    <property type="molecule type" value="Genomic_DNA"/>
</dbReference>
<feature type="domain" description="UvrD-like helicase ATP-binding" evidence="10">
    <location>
        <begin position="320"/>
        <end position="647"/>
    </location>
</feature>
<evidence type="ECO:0000256" key="8">
    <source>
        <dbReference type="ARBA" id="ARBA00048988"/>
    </source>
</evidence>
<dbReference type="AlphaFoldDB" id="A0A1W2AMV5"/>
<evidence type="ECO:0000256" key="5">
    <source>
        <dbReference type="ARBA" id="ARBA00023235"/>
    </source>
</evidence>
<evidence type="ECO:0000256" key="3">
    <source>
        <dbReference type="ARBA" id="ARBA00022806"/>
    </source>
</evidence>
<dbReference type="EC" id="5.6.2.4" evidence="7"/>
<dbReference type="CDD" id="cd17932">
    <property type="entry name" value="DEXQc_UvrD"/>
    <property type="match status" value="1"/>
</dbReference>
<dbReference type="STRING" id="1122930.SAMN02745168_1847"/>
<dbReference type="Pfam" id="PF08378">
    <property type="entry name" value="NERD"/>
    <property type="match status" value="1"/>
</dbReference>
<evidence type="ECO:0000256" key="2">
    <source>
        <dbReference type="ARBA" id="ARBA00022801"/>
    </source>
</evidence>
<dbReference type="Proteomes" id="UP000192790">
    <property type="component" value="Unassembled WGS sequence"/>
</dbReference>
<dbReference type="Gene3D" id="1.10.486.10">
    <property type="entry name" value="PCRA, domain 4"/>
    <property type="match status" value="1"/>
</dbReference>
<name>A0A1W2AMV5_9FIRM</name>
<dbReference type="PROSITE" id="PS51198">
    <property type="entry name" value="UVRD_HELICASE_ATP_BIND"/>
    <property type="match status" value="1"/>
</dbReference>
<dbReference type="Gene3D" id="3.40.50.300">
    <property type="entry name" value="P-loop containing nucleotide triphosphate hydrolases"/>
    <property type="match status" value="3"/>
</dbReference>
<keyword evidence="4 9" id="KW-0067">ATP-binding</keyword>
<dbReference type="GO" id="GO:0003677">
    <property type="term" value="F:DNA binding"/>
    <property type="evidence" value="ECO:0007669"/>
    <property type="project" value="InterPro"/>
</dbReference>
<dbReference type="OrthoDB" id="9810135at2"/>
<evidence type="ECO:0000313" key="11">
    <source>
        <dbReference type="EMBL" id="SMC62016.1"/>
    </source>
</evidence>
<keyword evidence="3 9" id="KW-0347">Helicase</keyword>
<dbReference type="GO" id="GO:0005524">
    <property type="term" value="F:ATP binding"/>
    <property type="evidence" value="ECO:0007669"/>
    <property type="project" value="UniProtKB-UniRule"/>
</dbReference>
<evidence type="ECO:0000256" key="6">
    <source>
        <dbReference type="ARBA" id="ARBA00034617"/>
    </source>
</evidence>
<dbReference type="GO" id="GO:0043138">
    <property type="term" value="F:3'-5' DNA helicase activity"/>
    <property type="evidence" value="ECO:0007669"/>
    <property type="project" value="UniProtKB-EC"/>
</dbReference>